<gene>
    <name evidence="2" type="ORF">D0Y65_004060</name>
</gene>
<comment type="caution">
    <text evidence="2">The sequence shown here is derived from an EMBL/GenBank/DDBJ whole genome shotgun (WGS) entry which is preliminary data.</text>
</comment>
<feature type="region of interest" description="Disordered" evidence="1">
    <location>
        <begin position="126"/>
        <end position="166"/>
    </location>
</feature>
<evidence type="ECO:0000313" key="2">
    <source>
        <dbReference type="EMBL" id="RZC25201.1"/>
    </source>
</evidence>
<proteinExistence type="predicted"/>
<dbReference type="Proteomes" id="UP000289340">
    <property type="component" value="Chromosome 2"/>
</dbReference>
<name>A0A445LPN7_GLYSO</name>
<feature type="compositionally biased region" description="Basic and acidic residues" evidence="1">
    <location>
        <begin position="143"/>
        <end position="166"/>
    </location>
</feature>
<protein>
    <submittedName>
        <fullName evidence="2">Uncharacterized protein</fullName>
    </submittedName>
</protein>
<accession>A0A445LPN7</accession>
<organism evidence="2 3">
    <name type="scientific">Glycine soja</name>
    <name type="common">Wild soybean</name>
    <dbReference type="NCBI Taxonomy" id="3848"/>
    <lineage>
        <taxon>Eukaryota</taxon>
        <taxon>Viridiplantae</taxon>
        <taxon>Streptophyta</taxon>
        <taxon>Embryophyta</taxon>
        <taxon>Tracheophyta</taxon>
        <taxon>Spermatophyta</taxon>
        <taxon>Magnoliopsida</taxon>
        <taxon>eudicotyledons</taxon>
        <taxon>Gunneridae</taxon>
        <taxon>Pentapetalae</taxon>
        <taxon>rosids</taxon>
        <taxon>fabids</taxon>
        <taxon>Fabales</taxon>
        <taxon>Fabaceae</taxon>
        <taxon>Papilionoideae</taxon>
        <taxon>50 kb inversion clade</taxon>
        <taxon>NPAAA clade</taxon>
        <taxon>indigoferoid/millettioid clade</taxon>
        <taxon>Phaseoleae</taxon>
        <taxon>Glycine</taxon>
        <taxon>Glycine subgen. Soja</taxon>
    </lineage>
</organism>
<evidence type="ECO:0000313" key="3">
    <source>
        <dbReference type="Proteomes" id="UP000289340"/>
    </source>
</evidence>
<sequence>MWSFSHSKLMRGKKLRPPICRLGTALCVSDNKVGLFFKGIWRIADADELFSRNMGDGRILSAVILDKDYSLYYHSLVSASKLKKLTSNSEQQQRDERASLDGKKKVEMVKRLHENVRQFQKKNDQYASHANKGRRRVIFEPGEDLRMNPLEEKGDDENQRLEQAHSSTLRDHLQILVDLLQEQ</sequence>
<reference evidence="2 3" key="1">
    <citation type="submission" date="2018-09" db="EMBL/GenBank/DDBJ databases">
        <title>A high-quality reference genome of wild soybean provides a powerful tool to mine soybean genomes.</title>
        <authorList>
            <person name="Xie M."/>
            <person name="Chung C.Y.L."/>
            <person name="Li M.-W."/>
            <person name="Wong F.-L."/>
            <person name="Chan T.-F."/>
            <person name="Lam H.-M."/>
        </authorList>
    </citation>
    <scope>NUCLEOTIDE SEQUENCE [LARGE SCALE GENOMIC DNA]</scope>
    <source>
        <strain evidence="3">cv. W05</strain>
        <tissue evidence="2">Hypocotyl of etiolated seedlings</tissue>
    </source>
</reference>
<evidence type="ECO:0000256" key="1">
    <source>
        <dbReference type="SAM" id="MobiDB-lite"/>
    </source>
</evidence>
<dbReference type="AlphaFoldDB" id="A0A445LPN7"/>
<keyword evidence="3" id="KW-1185">Reference proteome</keyword>
<dbReference type="EMBL" id="QZWG01000002">
    <property type="protein sequence ID" value="RZC25201.1"/>
    <property type="molecule type" value="Genomic_DNA"/>
</dbReference>